<reference evidence="11" key="1">
    <citation type="submission" date="2021-05" db="EMBL/GenBank/DDBJ databases">
        <title>The genome of the haptophyte Pavlova lutheri (Diacronema luteri, Pavlovales) - a model for lipid biosynthesis in eukaryotic algae.</title>
        <authorList>
            <person name="Hulatt C.J."/>
            <person name="Posewitz M.C."/>
        </authorList>
    </citation>
    <scope>NUCLEOTIDE SEQUENCE</scope>
    <source>
        <strain evidence="11">NIVA-4/92</strain>
    </source>
</reference>
<evidence type="ECO:0000256" key="7">
    <source>
        <dbReference type="ARBA" id="ARBA00023004"/>
    </source>
</evidence>
<evidence type="ECO:0000256" key="8">
    <source>
        <dbReference type="ARBA" id="ARBA00023014"/>
    </source>
</evidence>
<organism evidence="11 12">
    <name type="scientific">Diacronema lutheri</name>
    <name type="common">Unicellular marine alga</name>
    <name type="synonym">Monochrysis lutheri</name>
    <dbReference type="NCBI Taxonomy" id="2081491"/>
    <lineage>
        <taxon>Eukaryota</taxon>
        <taxon>Haptista</taxon>
        <taxon>Haptophyta</taxon>
        <taxon>Pavlovophyceae</taxon>
        <taxon>Pavlovales</taxon>
        <taxon>Pavlovaceae</taxon>
        <taxon>Diacronema</taxon>
    </lineage>
</organism>
<evidence type="ECO:0000256" key="6">
    <source>
        <dbReference type="ARBA" id="ARBA00022982"/>
    </source>
</evidence>
<dbReference type="Proteomes" id="UP000751190">
    <property type="component" value="Unassembled WGS sequence"/>
</dbReference>
<dbReference type="PRINTS" id="PR00355">
    <property type="entry name" value="ADRENODOXIN"/>
</dbReference>
<dbReference type="PANTHER" id="PTHR23426:SF72">
    <property type="entry name" value="2FE-2S FERREDOXIN-TYPE DOMAIN-CONTAINING PROTEIN"/>
    <property type="match status" value="1"/>
</dbReference>
<feature type="domain" description="2Fe-2S ferredoxin-type" evidence="10">
    <location>
        <begin position="35"/>
        <end position="137"/>
    </location>
</feature>
<dbReference type="GO" id="GO:0009055">
    <property type="term" value="F:electron transfer activity"/>
    <property type="evidence" value="ECO:0007669"/>
    <property type="project" value="TreeGrafter"/>
</dbReference>
<gene>
    <name evidence="11" type="ORF">KFE25_004723</name>
</gene>
<dbReference type="Gene3D" id="3.10.20.30">
    <property type="match status" value="1"/>
</dbReference>
<dbReference type="OMA" id="QDSMAFR"/>
<evidence type="ECO:0000259" key="10">
    <source>
        <dbReference type="PROSITE" id="PS51085"/>
    </source>
</evidence>
<protein>
    <recommendedName>
        <fullName evidence="2">2Fe-2S ferredoxin</fullName>
    </recommendedName>
</protein>
<comment type="caution">
    <text evidence="11">The sequence shown here is derived from an EMBL/GenBank/DDBJ whole genome shotgun (WGS) entry which is preliminary data.</text>
</comment>
<comment type="similarity">
    <text evidence="1">Belongs to the adrenodoxin/putidaredoxin family.</text>
</comment>
<dbReference type="CDD" id="cd00207">
    <property type="entry name" value="fer2"/>
    <property type="match status" value="1"/>
</dbReference>
<dbReference type="GO" id="GO:0140647">
    <property type="term" value="P:P450-containing electron transport chain"/>
    <property type="evidence" value="ECO:0007669"/>
    <property type="project" value="InterPro"/>
</dbReference>
<keyword evidence="8" id="KW-0411">Iron-sulfur</keyword>
<keyword evidence="7" id="KW-0408">Iron</keyword>
<dbReference type="Pfam" id="PF00111">
    <property type="entry name" value="Fer2"/>
    <property type="match status" value="1"/>
</dbReference>
<keyword evidence="4" id="KW-0001">2Fe-2S</keyword>
<comment type="cofactor">
    <cofactor evidence="9">
        <name>[2Fe-2S] cluster</name>
        <dbReference type="ChEBI" id="CHEBI:190135"/>
    </cofactor>
</comment>
<accession>A0A8J5XF94</accession>
<keyword evidence="5" id="KW-0479">Metal-binding</keyword>
<dbReference type="InterPro" id="IPR001055">
    <property type="entry name" value="Adrenodoxin-like"/>
</dbReference>
<dbReference type="InterPro" id="IPR036010">
    <property type="entry name" value="2Fe-2S_ferredoxin-like_sf"/>
</dbReference>
<evidence type="ECO:0000256" key="4">
    <source>
        <dbReference type="ARBA" id="ARBA00022714"/>
    </source>
</evidence>
<dbReference type="PROSITE" id="PS00814">
    <property type="entry name" value="ADX"/>
    <property type="match status" value="1"/>
</dbReference>
<dbReference type="GO" id="GO:0051537">
    <property type="term" value="F:2 iron, 2 sulfur cluster binding"/>
    <property type="evidence" value="ECO:0007669"/>
    <property type="project" value="UniProtKB-KW"/>
</dbReference>
<dbReference type="PROSITE" id="PS51085">
    <property type="entry name" value="2FE2S_FER_2"/>
    <property type="match status" value="1"/>
</dbReference>
<evidence type="ECO:0000256" key="5">
    <source>
        <dbReference type="ARBA" id="ARBA00022723"/>
    </source>
</evidence>
<dbReference type="InterPro" id="IPR012675">
    <property type="entry name" value="Beta-grasp_dom_sf"/>
</dbReference>
<sequence length="143" mass="15365">MSLVRALLTAGRSALAERGGVAAIRPFSRALAQPVRITFVDKDGSEVPVDAPVGKSLLEVAHENDIELEGACDGSLACSTCHLILDEVSFKKLKAPEDEELDMLDLAFDLRKTSRLGCQVKVSPELAGMRCQLPAGTNDMQQQ</sequence>
<evidence type="ECO:0000256" key="3">
    <source>
        <dbReference type="ARBA" id="ARBA00022448"/>
    </source>
</evidence>
<dbReference type="EMBL" id="JAGTXO010000019">
    <property type="protein sequence ID" value="KAG8462747.1"/>
    <property type="molecule type" value="Genomic_DNA"/>
</dbReference>
<dbReference type="AlphaFoldDB" id="A0A8J5XF94"/>
<evidence type="ECO:0000313" key="12">
    <source>
        <dbReference type="Proteomes" id="UP000751190"/>
    </source>
</evidence>
<dbReference type="OrthoDB" id="268593at2759"/>
<dbReference type="SUPFAM" id="SSF54292">
    <property type="entry name" value="2Fe-2S ferredoxin-like"/>
    <property type="match status" value="1"/>
</dbReference>
<evidence type="ECO:0000256" key="9">
    <source>
        <dbReference type="ARBA" id="ARBA00034078"/>
    </source>
</evidence>
<evidence type="ECO:0000256" key="2">
    <source>
        <dbReference type="ARBA" id="ARBA00019395"/>
    </source>
</evidence>
<evidence type="ECO:0000256" key="1">
    <source>
        <dbReference type="ARBA" id="ARBA00010914"/>
    </source>
</evidence>
<keyword evidence="12" id="KW-1185">Reference proteome</keyword>
<dbReference type="InterPro" id="IPR001041">
    <property type="entry name" value="2Fe-2S_ferredoxin-type"/>
</dbReference>
<name>A0A8J5XF94_DIALT</name>
<proteinExistence type="inferred from homology"/>
<dbReference type="GO" id="GO:0005739">
    <property type="term" value="C:mitochondrion"/>
    <property type="evidence" value="ECO:0007669"/>
    <property type="project" value="TreeGrafter"/>
</dbReference>
<dbReference type="InterPro" id="IPR018298">
    <property type="entry name" value="Adrenodoxin_Fe-S_BS"/>
</dbReference>
<keyword evidence="6" id="KW-0249">Electron transport</keyword>
<keyword evidence="3" id="KW-0813">Transport</keyword>
<dbReference type="PANTHER" id="PTHR23426">
    <property type="entry name" value="FERREDOXIN/ADRENODOXIN"/>
    <property type="match status" value="1"/>
</dbReference>
<evidence type="ECO:0000313" key="11">
    <source>
        <dbReference type="EMBL" id="KAG8462747.1"/>
    </source>
</evidence>
<dbReference type="GO" id="GO:0046872">
    <property type="term" value="F:metal ion binding"/>
    <property type="evidence" value="ECO:0007669"/>
    <property type="project" value="UniProtKB-KW"/>
</dbReference>